<dbReference type="Proteomes" id="UP000075799">
    <property type="component" value="Unassembled WGS sequence"/>
</dbReference>
<dbReference type="OrthoDB" id="283968at2"/>
<dbReference type="AlphaFoldDB" id="A0A162G726"/>
<evidence type="ECO:0000313" key="2">
    <source>
        <dbReference type="EMBL" id="KYG65154.1"/>
    </source>
</evidence>
<dbReference type="RefSeq" id="WP_063206966.1">
    <property type="nucleotide sequence ID" value="NZ_LUKD01000005.1"/>
</dbReference>
<organism evidence="2 3">
    <name type="scientific">Bdellovibrio bacteriovorus</name>
    <dbReference type="NCBI Taxonomy" id="959"/>
    <lineage>
        <taxon>Bacteria</taxon>
        <taxon>Pseudomonadati</taxon>
        <taxon>Bdellovibrionota</taxon>
        <taxon>Bdellovibrionia</taxon>
        <taxon>Bdellovibrionales</taxon>
        <taxon>Pseudobdellovibrionaceae</taxon>
        <taxon>Bdellovibrio</taxon>
    </lineage>
</organism>
<dbReference type="EMBL" id="LUKD01000005">
    <property type="protein sequence ID" value="KYG65154.1"/>
    <property type="molecule type" value="Genomic_DNA"/>
</dbReference>
<dbReference type="Pfam" id="PF11160">
    <property type="entry name" value="Hva1_TUDOR"/>
    <property type="match status" value="1"/>
</dbReference>
<comment type="caution">
    <text evidence="2">The sequence shown here is derived from an EMBL/GenBank/DDBJ whole genome shotgun (WGS) entry which is preliminary data.</text>
</comment>
<gene>
    <name evidence="2" type="ORF">AZI87_11325</name>
</gene>
<sequence length="85" mass="9560">MAHFRKNSKVEWSWAGSTVHGVVVDVFKESVTKTIKGKKITRHGSDEKPAYLVESDKGNQALKLETELRKSSVKAESKNGPKMFR</sequence>
<evidence type="ECO:0000259" key="1">
    <source>
        <dbReference type="Pfam" id="PF11160"/>
    </source>
</evidence>
<dbReference type="InterPro" id="IPR021331">
    <property type="entry name" value="Hva1_TUDOR"/>
</dbReference>
<evidence type="ECO:0000313" key="3">
    <source>
        <dbReference type="Proteomes" id="UP000075799"/>
    </source>
</evidence>
<feature type="domain" description="Hypervirulence associated protein TUDOR" evidence="1">
    <location>
        <begin position="9"/>
        <end position="68"/>
    </location>
</feature>
<reference evidence="2 3" key="1">
    <citation type="submission" date="2016-03" db="EMBL/GenBank/DDBJ databases">
        <authorList>
            <person name="Ploux O."/>
        </authorList>
    </citation>
    <scope>NUCLEOTIDE SEQUENCE [LARGE SCALE GENOMIC DNA]</scope>
    <source>
        <strain evidence="2 3">EC13</strain>
    </source>
</reference>
<accession>A0A162G726</accession>
<name>A0A162G726_BDEBC</name>
<proteinExistence type="predicted"/>
<protein>
    <recommendedName>
        <fullName evidence="1">Hypervirulence associated protein TUDOR domain-containing protein</fullName>
    </recommendedName>
</protein>